<evidence type="ECO:0000259" key="1">
    <source>
        <dbReference type="Pfam" id="PF00561"/>
    </source>
</evidence>
<keyword evidence="3" id="KW-1185">Reference proteome</keyword>
<dbReference type="Proteomes" id="UP000249134">
    <property type="component" value="Chromosome 1"/>
</dbReference>
<dbReference type="InterPro" id="IPR000073">
    <property type="entry name" value="AB_hydrolase_1"/>
</dbReference>
<gene>
    <name evidence="2" type="primary">bphD</name>
    <name evidence="2" type="ORF">NCTC4824_03263</name>
</gene>
<protein>
    <submittedName>
        <fullName evidence="2">Hydrolase</fullName>
        <ecNumber evidence="2">3.-.-.-</ecNumber>
        <ecNumber evidence="2">3.7.1.8</ecNumber>
    </submittedName>
</protein>
<dbReference type="EMBL" id="LS483476">
    <property type="protein sequence ID" value="SQI61515.1"/>
    <property type="molecule type" value="Genomic_DNA"/>
</dbReference>
<dbReference type="AlphaFoldDB" id="A0A2X4ZAP8"/>
<evidence type="ECO:0000313" key="3">
    <source>
        <dbReference type="Proteomes" id="UP000249134"/>
    </source>
</evidence>
<name>A0A2X4ZAP8_LEDLE</name>
<dbReference type="GO" id="GO:0016787">
    <property type="term" value="F:hydrolase activity"/>
    <property type="evidence" value="ECO:0007669"/>
    <property type="project" value="UniProtKB-KW"/>
</dbReference>
<reference evidence="2 3" key="1">
    <citation type="submission" date="2018-06" db="EMBL/GenBank/DDBJ databases">
        <authorList>
            <consortium name="Pathogen Informatics"/>
            <person name="Doyle S."/>
        </authorList>
    </citation>
    <scope>NUCLEOTIDE SEQUENCE [LARGE SCALE GENOMIC DNA]</scope>
    <source>
        <strain evidence="2 3">NCTC4824</strain>
    </source>
</reference>
<dbReference type="EC" id="3.7.1.8" evidence="2"/>
<sequence length="275" mass="31230">MSETFLAHHALVNGIDIYYEDYHSQASAPVFILLHGFLSSSFSFRKLIPLLSKDFRVISVDLPPFGRSGKSKKYRYTYENMAKTVLGLLDYLSIDQIYAAGHSMGGQIVMNMMLQRPNCIKKAILLCSSSYLPKAKTPIILSSYLPFFNRYVKYYLGKTGVLGNLENVVFDKALINDDMVNGYMEPFHEDHIFSALTRMLRQREGDLPKTSLQMITTHCLLIWGDQDRVVPLHIGERLANDLPHSELVVLNGAGHLVPEEMPMQVYSEIKSFIND</sequence>
<dbReference type="PANTHER" id="PTHR46438:SF11">
    <property type="entry name" value="LIPASE-RELATED"/>
    <property type="match status" value="1"/>
</dbReference>
<feature type="domain" description="AB hydrolase-1" evidence="1">
    <location>
        <begin position="212"/>
        <end position="260"/>
    </location>
</feature>
<feature type="domain" description="AB hydrolase-1" evidence="1">
    <location>
        <begin position="29"/>
        <end position="152"/>
    </location>
</feature>
<dbReference type="PANTHER" id="PTHR46438">
    <property type="entry name" value="ALPHA/BETA-HYDROLASES SUPERFAMILY PROTEIN"/>
    <property type="match status" value="1"/>
</dbReference>
<dbReference type="KEGG" id="blen:NCTC4824_03263"/>
<accession>A0A2X4ZAP8</accession>
<dbReference type="EC" id="3.-.-.-" evidence="2"/>
<proteinExistence type="predicted"/>
<dbReference type="STRING" id="1348624.GCA_001591545_04113"/>
<evidence type="ECO:0000313" key="2">
    <source>
        <dbReference type="EMBL" id="SQI61515.1"/>
    </source>
</evidence>
<dbReference type="PRINTS" id="PR00111">
    <property type="entry name" value="ABHYDROLASE"/>
</dbReference>
<organism evidence="2 3">
    <name type="scientific">Lederbergia lenta</name>
    <name type="common">Bacillus lentus</name>
    <dbReference type="NCBI Taxonomy" id="1467"/>
    <lineage>
        <taxon>Bacteria</taxon>
        <taxon>Bacillati</taxon>
        <taxon>Bacillota</taxon>
        <taxon>Bacilli</taxon>
        <taxon>Bacillales</taxon>
        <taxon>Bacillaceae</taxon>
        <taxon>Lederbergia</taxon>
    </lineage>
</organism>
<dbReference type="InterPro" id="IPR000639">
    <property type="entry name" value="Epox_hydrolase-like"/>
</dbReference>
<dbReference type="Pfam" id="PF00561">
    <property type="entry name" value="Abhydrolase_1"/>
    <property type="match status" value="2"/>
</dbReference>
<dbReference type="SUPFAM" id="SSF53474">
    <property type="entry name" value="alpha/beta-Hydrolases"/>
    <property type="match status" value="1"/>
</dbReference>
<dbReference type="PRINTS" id="PR00412">
    <property type="entry name" value="EPOXHYDRLASE"/>
</dbReference>
<keyword evidence="2" id="KW-0378">Hydrolase</keyword>
<dbReference type="InterPro" id="IPR029058">
    <property type="entry name" value="AB_hydrolase_fold"/>
</dbReference>
<dbReference type="Gene3D" id="3.40.50.1820">
    <property type="entry name" value="alpha/beta hydrolase"/>
    <property type="match status" value="1"/>
</dbReference>